<dbReference type="OrthoDB" id="9804758at2"/>
<dbReference type="PATRIC" id="fig|273678.4.peg.3204"/>
<dbReference type="PANTHER" id="PTHR10192">
    <property type="entry name" value="MOLYBDOPTERIN BIOSYNTHESIS PROTEIN"/>
    <property type="match status" value="1"/>
</dbReference>
<dbReference type="InterPro" id="IPR038987">
    <property type="entry name" value="MoeA-like"/>
</dbReference>
<proteinExistence type="inferred from homology"/>
<evidence type="ECO:0000256" key="6">
    <source>
        <dbReference type="ARBA" id="ARBA00047317"/>
    </source>
</evidence>
<dbReference type="NCBIfam" id="TIGR00177">
    <property type="entry name" value="molyb_syn"/>
    <property type="match status" value="1"/>
</dbReference>
<dbReference type="InterPro" id="IPR036688">
    <property type="entry name" value="MoeA_C_domain_IV_sf"/>
</dbReference>
<dbReference type="NCBIfam" id="NF045515">
    <property type="entry name" value="Glp_gephyrin"/>
    <property type="match status" value="1"/>
</dbReference>
<dbReference type="STRING" id="273678.RS84_03210"/>
<comment type="catalytic activity">
    <reaction evidence="6">
        <text>adenylyl-molybdopterin + molybdate = Mo-molybdopterin + AMP + H(+)</text>
        <dbReference type="Rhea" id="RHEA:35047"/>
        <dbReference type="ChEBI" id="CHEBI:15378"/>
        <dbReference type="ChEBI" id="CHEBI:36264"/>
        <dbReference type="ChEBI" id="CHEBI:62727"/>
        <dbReference type="ChEBI" id="CHEBI:71302"/>
        <dbReference type="ChEBI" id="CHEBI:456215"/>
        <dbReference type="EC" id="2.10.1.1"/>
    </reaction>
</comment>
<dbReference type="GO" id="GO:0006777">
    <property type="term" value="P:Mo-molybdopterin cofactor biosynthetic process"/>
    <property type="evidence" value="ECO:0007669"/>
    <property type="project" value="UniProtKB-UniRule"/>
</dbReference>
<keyword evidence="5 7" id="KW-0501">Molybdenum cofactor biosynthesis</keyword>
<dbReference type="SUPFAM" id="SSF63867">
    <property type="entry name" value="MoeA C-terminal domain-like"/>
    <property type="match status" value="1"/>
</dbReference>
<evidence type="ECO:0000256" key="2">
    <source>
        <dbReference type="ARBA" id="ARBA00005046"/>
    </source>
</evidence>
<comment type="similarity">
    <text evidence="3 7">Belongs to the MoeA family.</text>
</comment>
<dbReference type="Pfam" id="PF03453">
    <property type="entry name" value="MoeA_N"/>
    <property type="match status" value="1"/>
</dbReference>
<dbReference type="PANTHER" id="PTHR10192:SF5">
    <property type="entry name" value="GEPHYRIN"/>
    <property type="match status" value="1"/>
</dbReference>
<dbReference type="InterPro" id="IPR005110">
    <property type="entry name" value="MoeA_linker/N"/>
</dbReference>
<dbReference type="FunFam" id="2.170.190.11:FF:000001">
    <property type="entry name" value="Molybdopterin molybdenumtransferase"/>
    <property type="match status" value="1"/>
</dbReference>
<dbReference type="EC" id="2.10.1.1" evidence="7"/>
<comment type="pathway">
    <text evidence="2 7">Cofactor biosynthesis; molybdopterin biosynthesis.</text>
</comment>
<organism evidence="9 10">
    <name type="scientific">Microbacterium hydrocarbonoxydans</name>
    <dbReference type="NCBI Taxonomy" id="273678"/>
    <lineage>
        <taxon>Bacteria</taxon>
        <taxon>Bacillati</taxon>
        <taxon>Actinomycetota</taxon>
        <taxon>Actinomycetes</taxon>
        <taxon>Micrococcales</taxon>
        <taxon>Microbacteriaceae</taxon>
        <taxon>Microbacterium</taxon>
    </lineage>
</organism>
<dbReference type="InterPro" id="IPR001453">
    <property type="entry name" value="MoaB/Mog_dom"/>
</dbReference>
<comment type="function">
    <text evidence="1 7">Catalyzes the insertion of molybdate into adenylated molybdopterin with the concomitant release of AMP.</text>
</comment>
<dbReference type="GO" id="GO:0005829">
    <property type="term" value="C:cytosol"/>
    <property type="evidence" value="ECO:0007669"/>
    <property type="project" value="TreeGrafter"/>
</dbReference>
<protein>
    <recommendedName>
        <fullName evidence="7">Molybdopterin molybdenumtransferase</fullName>
        <ecNumber evidence="7">2.10.1.1</ecNumber>
    </recommendedName>
</protein>
<dbReference type="SMART" id="SM00852">
    <property type="entry name" value="MoCF_biosynth"/>
    <property type="match status" value="1"/>
</dbReference>
<dbReference type="InterPro" id="IPR036425">
    <property type="entry name" value="MoaB/Mog-like_dom_sf"/>
</dbReference>
<dbReference type="InterPro" id="IPR036135">
    <property type="entry name" value="MoeA_linker/N_sf"/>
</dbReference>
<keyword evidence="7" id="KW-0460">Magnesium</keyword>
<name>A0A0M2HNQ8_9MICO</name>
<evidence type="ECO:0000256" key="7">
    <source>
        <dbReference type="RuleBase" id="RU365090"/>
    </source>
</evidence>
<comment type="cofactor">
    <cofactor evidence="7">
        <name>Mg(2+)</name>
        <dbReference type="ChEBI" id="CHEBI:18420"/>
    </cofactor>
</comment>
<feature type="domain" description="MoaB/Mog" evidence="8">
    <location>
        <begin position="181"/>
        <end position="318"/>
    </location>
</feature>
<gene>
    <name evidence="9" type="primary">moeA_2</name>
    <name evidence="9" type="ORF">RS84_03210</name>
</gene>
<comment type="caution">
    <text evidence="9">The sequence shown here is derived from an EMBL/GenBank/DDBJ whole genome shotgun (WGS) entry which is preliminary data.</text>
</comment>
<dbReference type="GO" id="GO:0046872">
    <property type="term" value="F:metal ion binding"/>
    <property type="evidence" value="ECO:0007669"/>
    <property type="project" value="UniProtKB-UniRule"/>
</dbReference>
<accession>A0A0M2HNQ8</accession>
<dbReference type="Gene3D" id="3.40.980.10">
    <property type="entry name" value="MoaB/Mog-like domain"/>
    <property type="match status" value="1"/>
</dbReference>
<keyword evidence="10" id="KW-1185">Reference proteome</keyword>
<evidence type="ECO:0000256" key="3">
    <source>
        <dbReference type="ARBA" id="ARBA00010763"/>
    </source>
</evidence>
<dbReference type="Proteomes" id="UP000033900">
    <property type="component" value="Unassembled WGS sequence"/>
</dbReference>
<dbReference type="AlphaFoldDB" id="A0A0M2HNQ8"/>
<dbReference type="UniPathway" id="UPA00344"/>
<dbReference type="Pfam" id="PF03454">
    <property type="entry name" value="MoeA_C"/>
    <property type="match status" value="1"/>
</dbReference>
<keyword evidence="4 7" id="KW-0500">Molybdenum</keyword>
<evidence type="ECO:0000313" key="10">
    <source>
        <dbReference type="Proteomes" id="UP000033900"/>
    </source>
</evidence>
<dbReference type="SUPFAM" id="SSF53218">
    <property type="entry name" value="Molybdenum cofactor biosynthesis proteins"/>
    <property type="match status" value="1"/>
</dbReference>
<dbReference type="InterPro" id="IPR005111">
    <property type="entry name" value="MoeA_C_domain_IV"/>
</dbReference>
<evidence type="ECO:0000259" key="8">
    <source>
        <dbReference type="SMART" id="SM00852"/>
    </source>
</evidence>
<dbReference type="GO" id="GO:0061599">
    <property type="term" value="F:molybdopterin molybdotransferase activity"/>
    <property type="evidence" value="ECO:0007669"/>
    <property type="project" value="UniProtKB-UniRule"/>
</dbReference>
<dbReference type="Gene3D" id="2.40.340.10">
    <property type="entry name" value="MoeA, C-terminal, domain IV"/>
    <property type="match status" value="1"/>
</dbReference>
<dbReference type="Gene3D" id="3.90.105.10">
    <property type="entry name" value="Molybdopterin biosynthesis moea protein, domain 2"/>
    <property type="match status" value="1"/>
</dbReference>
<keyword evidence="7 9" id="KW-0808">Transferase</keyword>
<evidence type="ECO:0000256" key="4">
    <source>
        <dbReference type="ARBA" id="ARBA00022505"/>
    </source>
</evidence>
<sequence length="399" mass="41285">MITIDEHRLRILDAVTPLPVERIPLSAALGRALAADVRSRWPLPLFDCSAMDGYAVRMADAVAGAVLRVVADLPAGSSEDPALGPGEAARVMTGAPVPTAADAVVPLEHTDLGTAVRQDAPPRITVLTAPEPGAHIRRAGEDRRAGEIVVPAGAELRSWQLAAIASCGYDEVIAGSVPRVAVISTGSELVQPASTPRRGQIPESNSVLLAAGISAAGGAVAAVHSVPDDPDVLRAALTDVLPASDVVVLTGGASVGSFDVVKAVLAPEYRIRFDSVSMQPGKPQGFGVHEGTLIFCLPGSPLGMAVSFEIFARPALRALAGFRDRERRRMTASAKGSWRVRAGKTQVIPVVLDGEDVRPATEGNGFHPISSLALADALAIIPAEVAAVAEGDRVSVMLL</sequence>
<dbReference type="Pfam" id="PF00994">
    <property type="entry name" value="MoCF_biosynth"/>
    <property type="match status" value="1"/>
</dbReference>
<dbReference type="SUPFAM" id="SSF63882">
    <property type="entry name" value="MoeA N-terminal region -like"/>
    <property type="match status" value="1"/>
</dbReference>
<dbReference type="CDD" id="cd00887">
    <property type="entry name" value="MoeA"/>
    <property type="match status" value="1"/>
</dbReference>
<evidence type="ECO:0000256" key="5">
    <source>
        <dbReference type="ARBA" id="ARBA00023150"/>
    </source>
</evidence>
<evidence type="ECO:0000256" key="1">
    <source>
        <dbReference type="ARBA" id="ARBA00002901"/>
    </source>
</evidence>
<reference evidence="9 10" key="1">
    <citation type="submission" date="2015-02" db="EMBL/GenBank/DDBJ databases">
        <title>Draft genome sequences of ten Microbacterium spp. with emphasis on heavy metal contaminated environments.</title>
        <authorList>
            <person name="Corretto E."/>
        </authorList>
    </citation>
    <scope>NUCLEOTIDE SEQUENCE [LARGE SCALE GENOMIC DNA]</scope>
    <source>
        <strain evidence="9 10">SA35</strain>
    </source>
</reference>
<keyword evidence="7" id="KW-0479">Metal-binding</keyword>
<dbReference type="Gene3D" id="2.170.190.11">
    <property type="entry name" value="Molybdopterin biosynthesis moea protein, domain 3"/>
    <property type="match status" value="1"/>
</dbReference>
<dbReference type="EMBL" id="JYJB01000010">
    <property type="protein sequence ID" value="KJL46573.1"/>
    <property type="molecule type" value="Genomic_DNA"/>
</dbReference>
<evidence type="ECO:0000313" key="9">
    <source>
        <dbReference type="EMBL" id="KJL46573.1"/>
    </source>
</evidence>